<keyword evidence="1" id="KW-0472">Membrane</keyword>
<feature type="transmembrane region" description="Helical" evidence="1">
    <location>
        <begin position="16"/>
        <end position="36"/>
    </location>
</feature>
<evidence type="ECO:0000313" key="3">
    <source>
        <dbReference type="Proteomes" id="UP000077134"/>
    </source>
</evidence>
<dbReference type="AlphaFoldDB" id="A0A162N7T0"/>
<organism evidence="2 3">
    <name type="scientific">Paenibacillus crassostreae</name>
    <dbReference type="NCBI Taxonomy" id="1763538"/>
    <lineage>
        <taxon>Bacteria</taxon>
        <taxon>Bacillati</taxon>
        <taxon>Bacillota</taxon>
        <taxon>Bacilli</taxon>
        <taxon>Bacillales</taxon>
        <taxon>Paenibacillaceae</taxon>
        <taxon>Paenibacillus</taxon>
    </lineage>
</organism>
<dbReference type="KEGG" id="pcx:LPB68_17040"/>
<dbReference type="RefSeq" id="WP_068661175.1">
    <property type="nucleotide sequence ID" value="NZ_CP017770.1"/>
</dbReference>
<protein>
    <submittedName>
        <fullName evidence="2">Uncharacterized protein</fullName>
    </submittedName>
</protein>
<dbReference type="OrthoDB" id="1929550at2"/>
<dbReference type="EMBL" id="LSFN01000041">
    <property type="protein sequence ID" value="OAB71262.1"/>
    <property type="molecule type" value="Genomic_DNA"/>
</dbReference>
<gene>
    <name evidence="2" type="ORF">PNBC_19910</name>
</gene>
<keyword evidence="1" id="KW-0812">Transmembrane</keyword>
<name>A0A162N7T0_9BACL</name>
<dbReference type="Proteomes" id="UP000077134">
    <property type="component" value="Unassembled WGS sequence"/>
</dbReference>
<feature type="transmembrane region" description="Helical" evidence="1">
    <location>
        <begin position="43"/>
        <end position="61"/>
    </location>
</feature>
<comment type="caution">
    <text evidence="2">The sequence shown here is derived from an EMBL/GenBank/DDBJ whole genome shotgun (WGS) entry which is preliminary data.</text>
</comment>
<evidence type="ECO:0000256" key="1">
    <source>
        <dbReference type="SAM" id="Phobius"/>
    </source>
</evidence>
<accession>A0A162N7T0</accession>
<dbReference type="STRING" id="1763538.LPB68_17040"/>
<evidence type="ECO:0000313" key="2">
    <source>
        <dbReference type="EMBL" id="OAB71262.1"/>
    </source>
</evidence>
<reference evidence="2 3" key="1">
    <citation type="submission" date="2016-02" db="EMBL/GenBank/DDBJ databases">
        <title>Paenibacillus sp. LPB0068, isolated from Crassostrea gigas.</title>
        <authorList>
            <person name="Shin S.-K."/>
            <person name="Yi H."/>
        </authorList>
    </citation>
    <scope>NUCLEOTIDE SEQUENCE [LARGE SCALE GENOMIC DNA]</scope>
    <source>
        <strain evidence="2 3">LPB0068</strain>
    </source>
</reference>
<proteinExistence type="predicted"/>
<feature type="transmembrane region" description="Helical" evidence="1">
    <location>
        <begin position="73"/>
        <end position="90"/>
    </location>
</feature>
<keyword evidence="3" id="KW-1185">Reference proteome</keyword>
<keyword evidence="1" id="KW-1133">Transmembrane helix</keyword>
<sequence>MVPDRKSNLWKLVQSWWILLTLIIFLNWSAFFYIAMRVKSKPFALWGLVYTVACFGGVIGLTSFEQNSWQSNVGFSIFIFGWIICILHAFKVRKEFLLRLEARQLSSHRDESDLKRRIESEYGVDFDVPVLDSHKQKLPSTIPTRGRVIRQSSHE</sequence>